<feature type="transmembrane region" description="Helical" evidence="1">
    <location>
        <begin position="39"/>
        <end position="60"/>
    </location>
</feature>
<dbReference type="AlphaFoldDB" id="A0A9P1IAZ9"/>
<evidence type="ECO:0008006" key="4">
    <source>
        <dbReference type="Google" id="ProtNLM"/>
    </source>
</evidence>
<dbReference type="Proteomes" id="UP001152747">
    <property type="component" value="Unassembled WGS sequence"/>
</dbReference>
<organism evidence="2 3">
    <name type="scientific">Caenorhabditis angaria</name>
    <dbReference type="NCBI Taxonomy" id="860376"/>
    <lineage>
        <taxon>Eukaryota</taxon>
        <taxon>Metazoa</taxon>
        <taxon>Ecdysozoa</taxon>
        <taxon>Nematoda</taxon>
        <taxon>Chromadorea</taxon>
        <taxon>Rhabditida</taxon>
        <taxon>Rhabditina</taxon>
        <taxon>Rhabditomorpha</taxon>
        <taxon>Rhabditoidea</taxon>
        <taxon>Rhabditidae</taxon>
        <taxon>Peloderinae</taxon>
        <taxon>Caenorhabditis</taxon>
    </lineage>
</organism>
<accession>A0A9P1IAZ9</accession>
<keyword evidence="3" id="KW-1185">Reference proteome</keyword>
<sequence length="395" mass="46074">MILEVENPKNIEDCFARQIFRVASILRLNFHKPGRTRKINFIITAFLFALGIYTVIYNIRVTFSYNHDSGELASQLLIVLWAIQSLISVYFLIQWQLNGDFIHFRQILEECQNLRGLKCERGKSMMKSTNNIFHLHIILICGITLAFALKYHLESHHTVFIEKQSYVFYYQELRPIYTLITTYLYIIWNMTLFVLILHTNATYLEVKYFNEQLENFDGSDDSSTCQQLIKFLEDYCNLCTVIRKLDLIFRLYTFIMIVTTVPSMIFSLMMMNHRIHGLFDLFLCLPTIAMCTFSFFSVTIAPARLHDEITKTKGYVCQNKSIWFPYRKEVYLIANTLTCHMEQFDLGISVWGFAILSRPLILGTLSATAMMLSLLTELAPKTDLLNLTTNITISE</sequence>
<keyword evidence="1" id="KW-0472">Membrane</keyword>
<feature type="transmembrane region" description="Helical" evidence="1">
    <location>
        <begin position="277"/>
        <end position="301"/>
    </location>
</feature>
<evidence type="ECO:0000313" key="2">
    <source>
        <dbReference type="EMBL" id="CAI5441328.1"/>
    </source>
</evidence>
<protein>
    <recommendedName>
        <fullName evidence="4">Gustatory receptor</fullName>
    </recommendedName>
</protein>
<gene>
    <name evidence="2" type="ORF">CAMP_LOCUS3965</name>
</gene>
<dbReference type="OrthoDB" id="5784962at2759"/>
<keyword evidence="1" id="KW-1133">Transmembrane helix</keyword>
<dbReference type="PANTHER" id="PTHR34492">
    <property type="entry name" value="GUSTATORY RECEPTOR FAMILY"/>
    <property type="match status" value="1"/>
</dbReference>
<feature type="transmembrane region" description="Helical" evidence="1">
    <location>
        <begin position="72"/>
        <end position="93"/>
    </location>
</feature>
<dbReference type="PANTHER" id="PTHR34492:SF2">
    <property type="entry name" value="G PROTEIN-COUPLED RECEPTOR"/>
    <property type="match status" value="1"/>
</dbReference>
<feature type="transmembrane region" description="Helical" evidence="1">
    <location>
        <begin position="251"/>
        <end position="271"/>
    </location>
</feature>
<dbReference type="EMBL" id="CANHGI010000002">
    <property type="protein sequence ID" value="CAI5441328.1"/>
    <property type="molecule type" value="Genomic_DNA"/>
</dbReference>
<evidence type="ECO:0000256" key="1">
    <source>
        <dbReference type="SAM" id="Phobius"/>
    </source>
</evidence>
<feature type="transmembrane region" description="Helical" evidence="1">
    <location>
        <begin position="131"/>
        <end position="149"/>
    </location>
</feature>
<comment type="caution">
    <text evidence="2">The sequence shown here is derived from an EMBL/GenBank/DDBJ whole genome shotgun (WGS) entry which is preliminary data.</text>
</comment>
<evidence type="ECO:0000313" key="3">
    <source>
        <dbReference type="Proteomes" id="UP001152747"/>
    </source>
</evidence>
<name>A0A9P1IAZ9_9PELO</name>
<keyword evidence="1" id="KW-0812">Transmembrane</keyword>
<feature type="transmembrane region" description="Helical" evidence="1">
    <location>
        <begin position="176"/>
        <end position="197"/>
    </location>
</feature>
<proteinExistence type="predicted"/>
<reference evidence="2" key="1">
    <citation type="submission" date="2022-11" db="EMBL/GenBank/DDBJ databases">
        <authorList>
            <person name="Kikuchi T."/>
        </authorList>
    </citation>
    <scope>NUCLEOTIDE SEQUENCE</scope>
    <source>
        <strain evidence="2">PS1010</strain>
    </source>
</reference>